<dbReference type="Gene3D" id="3.30.565.10">
    <property type="entry name" value="Histidine kinase-like ATPase, C-terminal domain"/>
    <property type="match status" value="1"/>
</dbReference>
<evidence type="ECO:0000313" key="14">
    <source>
        <dbReference type="EMBL" id="RHA90130.1"/>
    </source>
</evidence>
<evidence type="ECO:0000256" key="7">
    <source>
        <dbReference type="ARBA" id="ARBA00022777"/>
    </source>
</evidence>
<evidence type="ECO:0000256" key="6">
    <source>
        <dbReference type="ARBA" id="ARBA00022741"/>
    </source>
</evidence>
<dbReference type="AlphaFoldDB" id="A0A413TYR0"/>
<feature type="transmembrane region" description="Helical" evidence="12">
    <location>
        <begin position="25"/>
        <end position="49"/>
    </location>
</feature>
<evidence type="ECO:0000256" key="4">
    <source>
        <dbReference type="ARBA" id="ARBA00022679"/>
    </source>
</evidence>
<dbReference type="GO" id="GO:0005524">
    <property type="term" value="F:ATP binding"/>
    <property type="evidence" value="ECO:0007669"/>
    <property type="project" value="UniProtKB-KW"/>
</dbReference>
<dbReference type="EMBL" id="QSFZ01000015">
    <property type="protein sequence ID" value="RHA90130.1"/>
    <property type="molecule type" value="Genomic_DNA"/>
</dbReference>
<dbReference type="SMART" id="SM00387">
    <property type="entry name" value="HATPase_c"/>
    <property type="match status" value="1"/>
</dbReference>
<dbReference type="InterPro" id="IPR036890">
    <property type="entry name" value="HATPase_C_sf"/>
</dbReference>
<keyword evidence="4" id="KW-0808">Transferase</keyword>
<keyword evidence="9 12" id="KW-1133">Transmembrane helix</keyword>
<keyword evidence="3" id="KW-0597">Phosphoprotein</keyword>
<evidence type="ECO:0000256" key="12">
    <source>
        <dbReference type="SAM" id="Phobius"/>
    </source>
</evidence>
<organism evidence="14 15">
    <name type="scientific">Agathobacter rectalis</name>
    <dbReference type="NCBI Taxonomy" id="39491"/>
    <lineage>
        <taxon>Bacteria</taxon>
        <taxon>Bacillati</taxon>
        <taxon>Bacillota</taxon>
        <taxon>Clostridia</taxon>
        <taxon>Lachnospirales</taxon>
        <taxon>Lachnospiraceae</taxon>
        <taxon>Agathobacter</taxon>
    </lineage>
</organism>
<proteinExistence type="predicted"/>
<evidence type="ECO:0000256" key="10">
    <source>
        <dbReference type="ARBA" id="ARBA00023012"/>
    </source>
</evidence>
<keyword evidence="6" id="KW-0547">Nucleotide-binding</keyword>
<evidence type="ECO:0000259" key="13">
    <source>
        <dbReference type="SMART" id="SM00387"/>
    </source>
</evidence>
<comment type="subcellular location">
    <subcellularLocation>
        <location evidence="1">Cell membrane</location>
        <topology evidence="1">Multi-pass membrane protein</topology>
    </subcellularLocation>
</comment>
<dbReference type="InterPro" id="IPR003594">
    <property type="entry name" value="HATPase_dom"/>
</dbReference>
<feature type="domain" description="Histidine kinase/HSP90-like ATPase" evidence="13">
    <location>
        <begin position="485"/>
        <end position="599"/>
    </location>
</feature>
<dbReference type="InterPro" id="IPR010559">
    <property type="entry name" value="Sig_transdc_His_kin_internal"/>
</dbReference>
<sequence length="605" mass="68379">MIRSIMKTAKEKINNLLKSFSIKQLYFAAVLPLLILGYILIAFSVWNVYLHQMKNTLALETQNAIMNKADNFNGYFDSLYYATDSIIYSDITQQLLQKNVTPPSPDDQSLLTDILYNYMYHSSSSYVINSWTINNPIVTLSIQNAAGDLYATSAIYNTEKKRTNELFGLLKDNITALHGQGYLFWDIQSRSLYFFRAIYNNQISQTDQFLGLLSIRLSSRVFADSIGYHSSSSSTSYCFVTTEGEIVSNFSLLSDSDCQELFNNNRLTLHAYNYHANSQELKYGNFVLMGIINDSKLYAGSYRLLRHLLILISISVILITGSIILAYRVISGRFNQFIRKISSTDSLGNAALIHMNVKGEFEELENVYNSMLVRVSQLTSSLHAQELATKDAELASLYAQINPHFLYNTLDCINGLISLQKSSEAQASIVSLSKFLRFAIKADNIVSLQKELEYVRNYLFIEKIRYQNRLLVLIDVPEELNSYTIPKLTLQPLIENAIIHGFNDSFKEMLIAVTAASDDSSVILHIKDNGCGISEEIIDKINHLDPSIDMDDKNTGCNGIGLMNIQKRLRLTYGNNYGISIQKNFKDGTHILICIPKKQSGDMSN</sequence>
<dbReference type="GO" id="GO:0000155">
    <property type="term" value="F:phosphorelay sensor kinase activity"/>
    <property type="evidence" value="ECO:0007669"/>
    <property type="project" value="InterPro"/>
</dbReference>
<keyword evidence="8" id="KW-0067">ATP-binding</keyword>
<keyword evidence="5 12" id="KW-0812">Transmembrane</keyword>
<dbReference type="Pfam" id="PF02518">
    <property type="entry name" value="HATPase_c"/>
    <property type="match status" value="1"/>
</dbReference>
<feature type="transmembrane region" description="Helical" evidence="12">
    <location>
        <begin position="308"/>
        <end position="330"/>
    </location>
</feature>
<dbReference type="GO" id="GO:0005886">
    <property type="term" value="C:plasma membrane"/>
    <property type="evidence" value="ECO:0007669"/>
    <property type="project" value="UniProtKB-SubCell"/>
</dbReference>
<dbReference type="SUPFAM" id="SSF55874">
    <property type="entry name" value="ATPase domain of HSP90 chaperone/DNA topoisomerase II/histidine kinase"/>
    <property type="match status" value="1"/>
</dbReference>
<evidence type="ECO:0000256" key="8">
    <source>
        <dbReference type="ARBA" id="ARBA00022840"/>
    </source>
</evidence>
<protein>
    <submittedName>
        <fullName evidence="14">Sensor histidine kinase</fullName>
    </submittedName>
</protein>
<keyword evidence="10" id="KW-0902">Two-component regulatory system</keyword>
<evidence type="ECO:0000256" key="1">
    <source>
        <dbReference type="ARBA" id="ARBA00004651"/>
    </source>
</evidence>
<dbReference type="PANTHER" id="PTHR34220">
    <property type="entry name" value="SENSOR HISTIDINE KINASE YPDA"/>
    <property type="match status" value="1"/>
</dbReference>
<comment type="caution">
    <text evidence="14">The sequence shown here is derived from an EMBL/GenBank/DDBJ whole genome shotgun (WGS) entry which is preliminary data.</text>
</comment>
<keyword evidence="11 12" id="KW-0472">Membrane</keyword>
<dbReference type="InterPro" id="IPR050640">
    <property type="entry name" value="Bact_2-comp_sensor_kinase"/>
</dbReference>
<accession>A0A413TYR0</accession>
<evidence type="ECO:0000256" key="2">
    <source>
        <dbReference type="ARBA" id="ARBA00022475"/>
    </source>
</evidence>
<dbReference type="Pfam" id="PF06580">
    <property type="entry name" value="His_kinase"/>
    <property type="match status" value="1"/>
</dbReference>
<evidence type="ECO:0000313" key="15">
    <source>
        <dbReference type="Proteomes" id="UP000286220"/>
    </source>
</evidence>
<dbReference type="Proteomes" id="UP000286220">
    <property type="component" value="Unassembled WGS sequence"/>
</dbReference>
<evidence type="ECO:0000256" key="11">
    <source>
        <dbReference type="ARBA" id="ARBA00023136"/>
    </source>
</evidence>
<gene>
    <name evidence="14" type="ORF">DW912_12945</name>
</gene>
<evidence type="ECO:0000256" key="5">
    <source>
        <dbReference type="ARBA" id="ARBA00022692"/>
    </source>
</evidence>
<evidence type="ECO:0000256" key="3">
    <source>
        <dbReference type="ARBA" id="ARBA00022553"/>
    </source>
</evidence>
<name>A0A413TYR0_9FIRM</name>
<evidence type="ECO:0000256" key="9">
    <source>
        <dbReference type="ARBA" id="ARBA00022989"/>
    </source>
</evidence>
<keyword evidence="2" id="KW-1003">Cell membrane</keyword>
<keyword evidence="7 14" id="KW-0418">Kinase</keyword>
<reference evidence="14 15" key="1">
    <citation type="submission" date="2018-08" db="EMBL/GenBank/DDBJ databases">
        <title>A genome reference for cultivated species of the human gut microbiota.</title>
        <authorList>
            <person name="Zou Y."/>
            <person name="Xue W."/>
            <person name="Luo G."/>
        </authorList>
    </citation>
    <scope>NUCLEOTIDE SEQUENCE [LARGE SCALE GENOMIC DNA]</scope>
    <source>
        <strain evidence="14 15">AM42-17AT</strain>
    </source>
</reference>
<dbReference type="PANTHER" id="PTHR34220:SF11">
    <property type="entry name" value="SENSOR PROTEIN KINASE HPTS"/>
    <property type="match status" value="1"/>
</dbReference>